<sequence length="262" mass="30453">MNDRILHEVDNALAVVAEQPASSIQRQTSTRPSFSSMSQAIVTLNVGPNESCFHVHRDLLMYYSPYFKAAFNSSFKEAQERPIPIPDVKVSTFNMFMDWIYTERLPRTKKEVDETGAVGGRELISSYTGLEFAELYIFADMYDVPVLRRQVMDRIFAASVLPKYAVVVLAFSRLPTSAPLCRFFVDVYCQRFRESDDDESERKQREKLPHEFLLGVMLRHAKIMGRLRAKEMLPSYKLNMCDYHEHETEEERQLCLSERQPK</sequence>
<dbReference type="InterPro" id="IPR000210">
    <property type="entry name" value="BTB/POZ_dom"/>
</dbReference>
<organism evidence="2 3">
    <name type="scientific">Glonium stellatum</name>
    <dbReference type="NCBI Taxonomy" id="574774"/>
    <lineage>
        <taxon>Eukaryota</taxon>
        <taxon>Fungi</taxon>
        <taxon>Dikarya</taxon>
        <taxon>Ascomycota</taxon>
        <taxon>Pezizomycotina</taxon>
        <taxon>Dothideomycetes</taxon>
        <taxon>Pleosporomycetidae</taxon>
        <taxon>Gloniales</taxon>
        <taxon>Gloniaceae</taxon>
        <taxon>Glonium</taxon>
    </lineage>
</organism>
<proteinExistence type="predicted"/>
<dbReference type="EMBL" id="KV751146">
    <property type="protein sequence ID" value="OCL01340.1"/>
    <property type="molecule type" value="Genomic_DNA"/>
</dbReference>
<dbReference type="InterPro" id="IPR011333">
    <property type="entry name" value="SKP1/BTB/POZ_sf"/>
</dbReference>
<dbReference type="CDD" id="cd18186">
    <property type="entry name" value="BTB_POZ_ZBTB_KLHL-like"/>
    <property type="match status" value="1"/>
</dbReference>
<feature type="domain" description="BTB" evidence="1">
    <location>
        <begin position="40"/>
        <end position="109"/>
    </location>
</feature>
<accession>A0A8E2JL26</accession>
<dbReference type="SMART" id="SM00225">
    <property type="entry name" value="BTB"/>
    <property type="match status" value="1"/>
</dbReference>
<dbReference type="AlphaFoldDB" id="A0A8E2JL26"/>
<dbReference type="PROSITE" id="PS50097">
    <property type="entry name" value="BTB"/>
    <property type="match status" value="1"/>
</dbReference>
<evidence type="ECO:0000313" key="3">
    <source>
        <dbReference type="Proteomes" id="UP000250140"/>
    </source>
</evidence>
<dbReference type="SUPFAM" id="SSF54695">
    <property type="entry name" value="POZ domain"/>
    <property type="match status" value="1"/>
</dbReference>
<evidence type="ECO:0000313" key="2">
    <source>
        <dbReference type="EMBL" id="OCL01340.1"/>
    </source>
</evidence>
<dbReference type="Pfam" id="PF00651">
    <property type="entry name" value="BTB"/>
    <property type="match status" value="1"/>
</dbReference>
<gene>
    <name evidence="2" type="ORF">AOQ84DRAFT_220401</name>
</gene>
<dbReference type="PANTHER" id="PTHR47843">
    <property type="entry name" value="BTB DOMAIN-CONTAINING PROTEIN-RELATED"/>
    <property type="match status" value="1"/>
</dbReference>
<dbReference type="PANTHER" id="PTHR47843:SF2">
    <property type="entry name" value="BTB DOMAIN-CONTAINING PROTEIN"/>
    <property type="match status" value="1"/>
</dbReference>
<dbReference type="Gene3D" id="3.30.710.10">
    <property type="entry name" value="Potassium Channel Kv1.1, Chain A"/>
    <property type="match status" value="1"/>
</dbReference>
<keyword evidence="3" id="KW-1185">Reference proteome</keyword>
<reference evidence="2 3" key="1">
    <citation type="journal article" date="2016" name="Nat. Commun.">
        <title>Ectomycorrhizal ecology is imprinted in the genome of the dominant symbiotic fungus Cenococcum geophilum.</title>
        <authorList>
            <consortium name="DOE Joint Genome Institute"/>
            <person name="Peter M."/>
            <person name="Kohler A."/>
            <person name="Ohm R.A."/>
            <person name="Kuo A."/>
            <person name="Krutzmann J."/>
            <person name="Morin E."/>
            <person name="Arend M."/>
            <person name="Barry K.W."/>
            <person name="Binder M."/>
            <person name="Choi C."/>
            <person name="Clum A."/>
            <person name="Copeland A."/>
            <person name="Grisel N."/>
            <person name="Haridas S."/>
            <person name="Kipfer T."/>
            <person name="LaButti K."/>
            <person name="Lindquist E."/>
            <person name="Lipzen A."/>
            <person name="Maire R."/>
            <person name="Meier B."/>
            <person name="Mihaltcheva S."/>
            <person name="Molinier V."/>
            <person name="Murat C."/>
            <person name="Poggeler S."/>
            <person name="Quandt C.A."/>
            <person name="Sperisen C."/>
            <person name="Tritt A."/>
            <person name="Tisserant E."/>
            <person name="Crous P.W."/>
            <person name="Henrissat B."/>
            <person name="Nehls U."/>
            <person name="Egli S."/>
            <person name="Spatafora J.W."/>
            <person name="Grigoriev I.V."/>
            <person name="Martin F.M."/>
        </authorList>
    </citation>
    <scope>NUCLEOTIDE SEQUENCE [LARGE SCALE GENOMIC DNA]</scope>
    <source>
        <strain evidence="2 3">CBS 207.34</strain>
    </source>
</reference>
<dbReference type="OrthoDB" id="194443at2759"/>
<evidence type="ECO:0000259" key="1">
    <source>
        <dbReference type="PROSITE" id="PS50097"/>
    </source>
</evidence>
<name>A0A8E2JL26_9PEZI</name>
<dbReference type="Proteomes" id="UP000250140">
    <property type="component" value="Unassembled WGS sequence"/>
</dbReference>
<protein>
    <recommendedName>
        <fullName evidence="1">BTB domain-containing protein</fullName>
    </recommendedName>
</protein>